<comment type="caution">
    <text evidence="2">The sequence shown here is derived from an EMBL/GenBank/DDBJ whole genome shotgun (WGS) entry which is preliminary data.</text>
</comment>
<dbReference type="Gene3D" id="3.40.710.10">
    <property type="entry name" value="DD-peptidase/beta-lactamase superfamily"/>
    <property type="match status" value="1"/>
</dbReference>
<organism evidence="2 3">
    <name type="scientific">Nostocoides veronense</name>
    <dbReference type="NCBI Taxonomy" id="330836"/>
    <lineage>
        <taxon>Bacteria</taxon>
        <taxon>Bacillati</taxon>
        <taxon>Actinomycetota</taxon>
        <taxon>Actinomycetes</taxon>
        <taxon>Micrococcales</taxon>
        <taxon>Intrasporangiaceae</taxon>
        <taxon>Nostocoides</taxon>
    </lineage>
</organism>
<dbReference type="InterPro" id="IPR050789">
    <property type="entry name" value="Diverse_Enzym_Activities"/>
</dbReference>
<protein>
    <recommendedName>
        <fullName evidence="1">Beta-lactamase-related domain-containing protein</fullName>
    </recommendedName>
</protein>
<evidence type="ECO:0000313" key="2">
    <source>
        <dbReference type="EMBL" id="GAA1803150.1"/>
    </source>
</evidence>
<dbReference type="InterPro" id="IPR012338">
    <property type="entry name" value="Beta-lactam/transpept-like"/>
</dbReference>
<dbReference type="PANTHER" id="PTHR43283:SF7">
    <property type="entry name" value="BETA-LACTAMASE-RELATED DOMAIN-CONTAINING PROTEIN"/>
    <property type="match status" value="1"/>
</dbReference>
<keyword evidence="3" id="KW-1185">Reference proteome</keyword>
<dbReference type="Proteomes" id="UP001499938">
    <property type="component" value="Unassembled WGS sequence"/>
</dbReference>
<accession>A0ABN2LZY3</accession>
<proteinExistence type="predicted"/>
<dbReference type="PANTHER" id="PTHR43283">
    <property type="entry name" value="BETA-LACTAMASE-RELATED"/>
    <property type="match status" value="1"/>
</dbReference>
<evidence type="ECO:0000313" key="3">
    <source>
        <dbReference type="Proteomes" id="UP001499938"/>
    </source>
</evidence>
<dbReference type="RefSeq" id="WP_344086837.1">
    <property type="nucleotide sequence ID" value="NZ_BAAAPO010000043.1"/>
</dbReference>
<dbReference type="EMBL" id="BAAAPO010000043">
    <property type="protein sequence ID" value="GAA1803150.1"/>
    <property type="molecule type" value="Genomic_DNA"/>
</dbReference>
<dbReference type="InterPro" id="IPR001466">
    <property type="entry name" value="Beta-lactam-related"/>
</dbReference>
<dbReference type="Pfam" id="PF00144">
    <property type="entry name" value="Beta-lactamase"/>
    <property type="match status" value="1"/>
</dbReference>
<name>A0ABN2LZY3_9MICO</name>
<dbReference type="SUPFAM" id="SSF56601">
    <property type="entry name" value="beta-lactamase/transpeptidase-like"/>
    <property type="match status" value="1"/>
</dbReference>
<evidence type="ECO:0000259" key="1">
    <source>
        <dbReference type="Pfam" id="PF00144"/>
    </source>
</evidence>
<gene>
    <name evidence="2" type="ORF">GCM10009811_28510</name>
</gene>
<feature type="domain" description="Beta-lactamase-related" evidence="1">
    <location>
        <begin position="36"/>
        <end position="311"/>
    </location>
</feature>
<reference evidence="2 3" key="1">
    <citation type="journal article" date="2019" name="Int. J. Syst. Evol. Microbiol.">
        <title>The Global Catalogue of Microorganisms (GCM) 10K type strain sequencing project: providing services to taxonomists for standard genome sequencing and annotation.</title>
        <authorList>
            <consortium name="The Broad Institute Genomics Platform"/>
            <consortium name="The Broad Institute Genome Sequencing Center for Infectious Disease"/>
            <person name="Wu L."/>
            <person name="Ma J."/>
        </authorList>
    </citation>
    <scope>NUCLEOTIDE SEQUENCE [LARGE SCALE GENOMIC DNA]</scope>
    <source>
        <strain evidence="2 3">JCM 15592</strain>
    </source>
</reference>
<sequence length="483" mass="51042">MTPAAEAGTAAAGIDARGVLDLLDALDSTPGLEMHSIAIASAGAVVAEGYWAPYSADRVHLLYSISKTWTATAVGLLVDDGRLALDDPIIDLLPGVGDLRIAPRWRQVTVGHCLRMATGHHTEAWGAAQVGAAGEPASINDLDPVVASILSHEPEHEPGTHFAYNQVATYLAAAAARAVCGQSVVDLLRDRVLIPLDVAELPWTRTATGAEIGFSGSHARTRDILALAQLYLDNGRHGGRQILSPEWVATAMASTGLPNPEGETIDWRLGYGCSFWTSQHGVRGDGAHGQFALVLPDQRIAIAITSETEQMQPVLDAVWRHLIPAVDRAGSSAADADLAARLRHLAVEAPLGAGPVTERTWQRAAGNVSSAYTGARLRPGAGGIHTLSLVRGEAVLETLVGESDWAESEWTDGDAALPVLARGGPTREGGYAADLRIIETPHTVQVRVAPGSEGVDLSWRNPPLNGTDPLWLAVRTRIPRIDT</sequence>